<dbReference type="InterPro" id="IPR038466">
    <property type="entry name" value="S8_pro-domain_sf"/>
</dbReference>
<feature type="domain" description="Peptidase S8/S53" evidence="6">
    <location>
        <begin position="339"/>
        <end position="537"/>
    </location>
</feature>
<dbReference type="CDD" id="cd04059">
    <property type="entry name" value="Peptidases_S8_Protein_convertases_Kexins_Furin-like"/>
    <property type="match status" value="1"/>
</dbReference>
<dbReference type="PRINTS" id="PR00723">
    <property type="entry name" value="SUBTILISIN"/>
</dbReference>
<dbReference type="PANTHER" id="PTHR42884">
    <property type="entry name" value="PROPROTEIN CONVERTASE SUBTILISIN/KEXIN-RELATED"/>
    <property type="match status" value="1"/>
</dbReference>
<dbReference type="Gene3D" id="3.40.50.200">
    <property type="entry name" value="Peptidase S8/S53 domain"/>
    <property type="match status" value="1"/>
</dbReference>
<accession>A0ABD6E8W9</accession>
<dbReference type="AlphaFoldDB" id="A0ABD6E8W9"/>
<evidence type="ECO:0000256" key="1">
    <source>
        <dbReference type="ARBA" id="ARBA00005325"/>
    </source>
</evidence>
<dbReference type="PANTHER" id="PTHR42884:SF14">
    <property type="entry name" value="NEUROENDOCRINE CONVERTASE 1"/>
    <property type="match status" value="1"/>
</dbReference>
<evidence type="ECO:0000256" key="4">
    <source>
        <dbReference type="ARBA" id="ARBA00022825"/>
    </source>
</evidence>
<dbReference type="SUPFAM" id="SSF52743">
    <property type="entry name" value="Subtilisin-like"/>
    <property type="match status" value="1"/>
</dbReference>
<organism evidence="8 9">
    <name type="scientific">Gnathostoma spinigerum</name>
    <dbReference type="NCBI Taxonomy" id="75299"/>
    <lineage>
        <taxon>Eukaryota</taxon>
        <taxon>Metazoa</taxon>
        <taxon>Ecdysozoa</taxon>
        <taxon>Nematoda</taxon>
        <taxon>Chromadorea</taxon>
        <taxon>Rhabditida</taxon>
        <taxon>Spirurina</taxon>
        <taxon>Gnathostomatomorpha</taxon>
        <taxon>Gnathostomatoidea</taxon>
        <taxon>Gnathostomatidae</taxon>
        <taxon>Gnathostoma</taxon>
    </lineage>
</organism>
<dbReference type="Pfam" id="PF16470">
    <property type="entry name" value="S8_pro-domain"/>
    <property type="match status" value="1"/>
</dbReference>
<evidence type="ECO:0000259" key="7">
    <source>
        <dbReference type="Pfam" id="PF16470"/>
    </source>
</evidence>
<dbReference type="InterPro" id="IPR015500">
    <property type="entry name" value="Peptidase_S8_subtilisin-rel"/>
</dbReference>
<evidence type="ECO:0000256" key="3">
    <source>
        <dbReference type="ARBA" id="ARBA00022801"/>
    </source>
</evidence>
<dbReference type="InterPro" id="IPR036852">
    <property type="entry name" value="Peptidase_S8/S53_dom_sf"/>
</dbReference>
<keyword evidence="3" id="KW-0378">Hydrolase</keyword>
<dbReference type="InterPro" id="IPR022398">
    <property type="entry name" value="Peptidase_S8_His-AS"/>
</dbReference>
<comment type="caution">
    <text evidence="8">The sequence shown here is derived from an EMBL/GenBank/DDBJ whole genome shotgun (WGS) entry which is preliminary data.</text>
</comment>
<sequence>MTTTDCRLLSDSCSRGNENEGADWMGGASKIEASQSVALLASRKSAPGHDVHIAAYAGQPEFDPTTRSPSIIVMLVTTVVPQPCDCHRLVYPREEVPPPAPTVKPSATLFPAVRNVSSSLSPFVCVCLSYLIIILLASTCHAFTHSSPHIAPSPSSLLAASKRAIHQNERLDDIIRELDAKHNDPQIYAEFITQDDDESADEDDAHEWIVELRGGEKEARILARKLGLQYAGRMKAFSSAYIFKTGQIRRPRRRKVKSSRLRRKRAPRDLAAALRSNDEVIWFEHQRSRRRVKRDHLYATMFNDPLWKYQWQLHDSRNTTGDQKMDMNVIDAWNMGFTGKGVVVTILDDGVQHDHTDLIQNYDPEASYDLKDDDPDPMPTFDEFNRHGTRCAGTVAMAANNSFCGVGIAYRVSIGGVRMLDDRITDHIEAEALSFNNAHVDIYSASWGPNDDGKTVEGPGQLAQAAILNGIRHGRGGKGSIYVWASGNGGLRDDDCDCDGYTDSIYTFSVSSAAEDGSFPWYGEKCASTLTTTYSTGNDDERMIVSLFFL</sequence>
<comment type="similarity">
    <text evidence="1">Belongs to the peptidase S8 family. Furin subfamily.</text>
</comment>
<dbReference type="Proteomes" id="UP001608902">
    <property type="component" value="Unassembled WGS sequence"/>
</dbReference>
<dbReference type="SUPFAM" id="SSF54897">
    <property type="entry name" value="Protease propeptides/inhibitors"/>
    <property type="match status" value="1"/>
</dbReference>
<dbReference type="PROSITE" id="PS00137">
    <property type="entry name" value="SUBTILASE_HIS"/>
    <property type="match status" value="1"/>
</dbReference>
<dbReference type="EMBL" id="JBGFUD010001097">
    <property type="protein sequence ID" value="MFH4975747.1"/>
    <property type="molecule type" value="Genomic_DNA"/>
</dbReference>
<keyword evidence="2" id="KW-0645">Protease</keyword>
<dbReference type="InterPro" id="IPR034182">
    <property type="entry name" value="Kexin/furin"/>
</dbReference>
<dbReference type="PROSITE" id="PS51892">
    <property type="entry name" value="SUBTILASE"/>
    <property type="match status" value="1"/>
</dbReference>
<keyword evidence="9" id="KW-1185">Reference proteome</keyword>
<dbReference type="InterPro" id="IPR023827">
    <property type="entry name" value="Peptidase_S8_Asp-AS"/>
</dbReference>
<dbReference type="GO" id="GO:0008236">
    <property type="term" value="F:serine-type peptidase activity"/>
    <property type="evidence" value="ECO:0007669"/>
    <property type="project" value="UniProtKB-KW"/>
</dbReference>
<dbReference type="Gene3D" id="3.30.70.850">
    <property type="entry name" value="Peptidase S8, pro-domain"/>
    <property type="match status" value="1"/>
</dbReference>
<dbReference type="Pfam" id="PF00082">
    <property type="entry name" value="Peptidase_S8"/>
    <property type="match status" value="1"/>
</dbReference>
<gene>
    <name evidence="8" type="ORF">AB6A40_002456</name>
</gene>
<dbReference type="InterPro" id="IPR032815">
    <property type="entry name" value="S8_pro-domain"/>
</dbReference>
<evidence type="ECO:0000313" key="8">
    <source>
        <dbReference type="EMBL" id="MFH4975747.1"/>
    </source>
</evidence>
<protein>
    <submittedName>
        <fullName evidence="8">Uncharacterized protein</fullName>
    </submittedName>
</protein>
<dbReference type="GO" id="GO:0006508">
    <property type="term" value="P:proteolysis"/>
    <property type="evidence" value="ECO:0007669"/>
    <property type="project" value="UniProtKB-KW"/>
</dbReference>
<feature type="domain" description="Peptidase S8 pro-domain" evidence="7">
    <location>
        <begin position="207"/>
        <end position="294"/>
    </location>
</feature>
<evidence type="ECO:0000313" key="9">
    <source>
        <dbReference type="Proteomes" id="UP001608902"/>
    </source>
</evidence>
<dbReference type="InterPro" id="IPR000209">
    <property type="entry name" value="Peptidase_S8/S53_dom"/>
</dbReference>
<evidence type="ECO:0000256" key="2">
    <source>
        <dbReference type="ARBA" id="ARBA00022670"/>
    </source>
</evidence>
<dbReference type="PROSITE" id="PS00136">
    <property type="entry name" value="SUBTILASE_ASP"/>
    <property type="match status" value="1"/>
</dbReference>
<proteinExistence type="inferred from homology"/>
<name>A0ABD6E8W9_9BILA</name>
<evidence type="ECO:0000256" key="5">
    <source>
        <dbReference type="PROSITE-ProRule" id="PRU01240"/>
    </source>
</evidence>
<keyword evidence="4" id="KW-0720">Serine protease</keyword>
<evidence type="ECO:0000259" key="6">
    <source>
        <dbReference type="Pfam" id="PF00082"/>
    </source>
</evidence>
<comment type="caution">
    <text evidence="5">Lacks conserved residue(s) required for the propagation of feature annotation.</text>
</comment>
<reference evidence="8 9" key="1">
    <citation type="submission" date="2024-08" db="EMBL/GenBank/DDBJ databases">
        <title>Gnathostoma spinigerum genome.</title>
        <authorList>
            <person name="Gonzalez-Bertolin B."/>
            <person name="Monzon S."/>
            <person name="Zaballos A."/>
            <person name="Jimenez P."/>
            <person name="Dekumyoy P."/>
            <person name="Varona S."/>
            <person name="Cuesta I."/>
            <person name="Sumanam S."/>
            <person name="Adisakwattana P."/>
            <person name="Gasser R.B."/>
            <person name="Hernandez-Gonzalez A."/>
            <person name="Young N.D."/>
            <person name="Perteguer M.J."/>
        </authorList>
    </citation>
    <scope>NUCLEOTIDE SEQUENCE [LARGE SCALE GENOMIC DNA]</scope>
    <source>
        <strain evidence="8">AL3</strain>
        <tissue evidence="8">Liver</tissue>
    </source>
</reference>